<reference evidence="5" key="1">
    <citation type="submission" date="2021-01" db="EMBL/GenBank/DDBJ databases">
        <authorList>
            <person name="Corre E."/>
            <person name="Pelletier E."/>
            <person name="Niang G."/>
            <person name="Scheremetjew M."/>
            <person name="Finn R."/>
            <person name="Kale V."/>
            <person name="Holt S."/>
            <person name="Cochrane G."/>
            <person name="Meng A."/>
            <person name="Brown T."/>
            <person name="Cohen L."/>
        </authorList>
    </citation>
    <scope>NUCLEOTIDE SEQUENCE</scope>
    <source>
        <strain evidence="5">CCMP325</strain>
    </source>
</reference>
<protein>
    <recommendedName>
        <fullName evidence="6">UVR domain-containing protein</fullName>
    </recommendedName>
</protein>
<feature type="region of interest" description="Disordered" evidence="2">
    <location>
        <begin position="65"/>
        <end position="90"/>
    </location>
</feature>
<gene>
    <name evidence="5" type="ORF">HPHI1048_LOCUS11499</name>
</gene>
<evidence type="ECO:0000256" key="1">
    <source>
        <dbReference type="SAM" id="Coils"/>
    </source>
</evidence>
<feature type="chain" id="PRO_5030941536" description="UVR domain-containing protein" evidence="4">
    <location>
        <begin position="27"/>
        <end position="417"/>
    </location>
</feature>
<feature type="signal peptide" evidence="4">
    <location>
        <begin position="1"/>
        <end position="26"/>
    </location>
</feature>
<evidence type="ECO:0008006" key="6">
    <source>
        <dbReference type="Google" id="ProtNLM"/>
    </source>
</evidence>
<proteinExistence type="predicted"/>
<evidence type="ECO:0000313" key="5">
    <source>
        <dbReference type="EMBL" id="CAD8486011.1"/>
    </source>
</evidence>
<keyword evidence="1" id="KW-0175">Coiled coil</keyword>
<sequence length="417" mass="47597">MTMYFGHQLTILYVICLVSIVGPSSALISPIPCIELRQAFSVCSRNECKFGTRYHSFKTSEFRMGMARRPNDDETKQNKEAGKPESPVPHEVSDVKLKYLLLKSQLSQLINDERYEEAKIVKKEMDSLQEIDTELLACKLLNVSQKMQATLEETFKANKLSRLEHELRMAVAEEDYSKANSKKAEILIEQGVAKNISIQQELNSTISKVVLQRIDLVLLEAEIKMRVVRLKATEKEAFQDPKAKLQHQLQRSVECEEYEQAHQYLQELKKLEFHEDSIKMMKELDSQLMRMQNEKMKLSADRGKLLENELTEAVNAERYEDAAQISKDLAHQEKLKMHDALQKQITENIAIKPQPAVSISASPAPVEKIDVALAPLQQDNSDRKMVRSTSYFMIALTVASFFANLMIIGKAFQAGAW</sequence>
<keyword evidence="3" id="KW-0812">Transmembrane</keyword>
<dbReference type="AlphaFoldDB" id="A0A7S0HK57"/>
<feature type="transmembrane region" description="Helical" evidence="3">
    <location>
        <begin position="391"/>
        <end position="412"/>
    </location>
</feature>
<keyword evidence="4" id="KW-0732">Signal</keyword>
<keyword evidence="3" id="KW-0472">Membrane</keyword>
<evidence type="ECO:0000256" key="4">
    <source>
        <dbReference type="SAM" id="SignalP"/>
    </source>
</evidence>
<feature type="coiled-coil region" evidence="1">
    <location>
        <begin position="274"/>
        <end position="308"/>
    </location>
</feature>
<feature type="compositionally biased region" description="Basic and acidic residues" evidence="2">
    <location>
        <begin position="69"/>
        <end position="83"/>
    </location>
</feature>
<evidence type="ECO:0000256" key="3">
    <source>
        <dbReference type="SAM" id="Phobius"/>
    </source>
</evidence>
<accession>A0A7S0HK57</accession>
<name>A0A7S0HK57_9CRYP</name>
<organism evidence="5">
    <name type="scientific">Hanusia phi</name>
    <dbReference type="NCBI Taxonomy" id="3032"/>
    <lineage>
        <taxon>Eukaryota</taxon>
        <taxon>Cryptophyceae</taxon>
        <taxon>Pyrenomonadales</taxon>
        <taxon>Geminigeraceae</taxon>
        <taxon>Hanusia</taxon>
    </lineage>
</organism>
<keyword evidence="3" id="KW-1133">Transmembrane helix</keyword>
<dbReference type="EMBL" id="HBEO01016872">
    <property type="protein sequence ID" value="CAD8486011.1"/>
    <property type="molecule type" value="Transcribed_RNA"/>
</dbReference>
<evidence type="ECO:0000256" key="2">
    <source>
        <dbReference type="SAM" id="MobiDB-lite"/>
    </source>
</evidence>